<reference evidence="2 3" key="1">
    <citation type="submission" date="2016-03" db="EMBL/GenBank/DDBJ databases">
        <authorList>
            <person name="Devillers H."/>
        </authorList>
    </citation>
    <scope>NUCLEOTIDE SEQUENCE [LARGE SCALE GENOMIC DNA]</scope>
    <source>
        <strain evidence="2">CBS 6772</strain>
    </source>
</reference>
<evidence type="ECO:0000259" key="1">
    <source>
        <dbReference type="PROSITE" id="PS51397"/>
    </source>
</evidence>
<dbReference type="OMA" id="KFKVWSC"/>
<evidence type="ECO:0000313" key="2">
    <source>
        <dbReference type="EMBL" id="SCW03530.1"/>
    </source>
</evidence>
<dbReference type="PANTHER" id="PTHR46622:SF1">
    <property type="entry name" value="DNA-DEPENDENT METALLOPROTEASE WSS1"/>
    <property type="match status" value="1"/>
</dbReference>
<sequence>MVIQKNAHIEKLAVLQRKPNREYALNIIRDIAHQVSYLMRENKLRVGQLVEFYPKNKRLLGMNVNGGSKIMLRLRHPNDESEFLSRESILATMLHELTHNLFGPHNVSFYKKLDEFMGRQWTIEQQGLFDSFIGTGRKLGMQPKSRFGPRRLGSAVGSAQISLRLRDKTPREMAYLAAEKRARDARWCAESEKSETVEPLAENLDFIEIESDSDLDPKDKDLKKNSSRPEVIEIIDLTCASDSESACP</sequence>
<dbReference type="Proteomes" id="UP000190831">
    <property type="component" value="Chromosome G"/>
</dbReference>
<dbReference type="InterPro" id="IPR013536">
    <property type="entry name" value="WLM_dom"/>
</dbReference>
<feature type="domain" description="WLM" evidence="1">
    <location>
        <begin position="1"/>
        <end position="183"/>
    </location>
</feature>
<dbReference type="AlphaFoldDB" id="A0A1G4MI31"/>
<dbReference type="GO" id="GO:0008237">
    <property type="term" value="F:metallopeptidase activity"/>
    <property type="evidence" value="ECO:0007669"/>
    <property type="project" value="TreeGrafter"/>
</dbReference>
<organism evidence="2 3">
    <name type="scientific">Lachancea fermentati</name>
    <name type="common">Zygosaccharomyces fermentati</name>
    <dbReference type="NCBI Taxonomy" id="4955"/>
    <lineage>
        <taxon>Eukaryota</taxon>
        <taxon>Fungi</taxon>
        <taxon>Dikarya</taxon>
        <taxon>Ascomycota</taxon>
        <taxon>Saccharomycotina</taxon>
        <taxon>Saccharomycetes</taxon>
        <taxon>Saccharomycetales</taxon>
        <taxon>Saccharomycetaceae</taxon>
        <taxon>Lachancea</taxon>
    </lineage>
</organism>
<dbReference type="GO" id="GO:0005634">
    <property type="term" value="C:nucleus"/>
    <property type="evidence" value="ECO:0007669"/>
    <property type="project" value="TreeGrafter"/>
</dbReference>
<keyword evidence="3" id="KW-1185">Reference proteome</keyword>
<dbReference type="EMBL" id="LT598486">
    <property type="protein sequence ID" value="SCW03530.1"/>
    <property type="molecule type" value="Genomic_DNA"/>
</dbReference>
<dbReference type="PROSITE" id="PS51397">
    <property type="entry name" value="WLM"/>
    <property type="match status" value="1"/>
</dbReference>
<dbReference type="Pfam" id="PF08325">
    <property type="entry name" value="WLM"/>
    <property type="match status" value="1"/>
</dbReference>
<dbReference type="InterPro" id="IPR053000">
    <property type="entry name" value="WSS1-like_metalloprotease"/>
</dbReference>
<name>A0A1G4MI31_LACFM</name>
<dbReference type="STRING" id="4955.A0A1G4MI31"/>
<dbReference type="GO" id="GO:0006281">
    <property type="term" value="P:DNA repair"/>
    <property type="evidence" value="ECO:0007669"/>
    <property type="project" value="TreeGrafter"/>
</dbReference>
<evidence type="ECO:0000313" key="3">
    <source>
        <dbReference type="Proteomes" id="UP000190831"/>
    </source>
</evidence>
<dbReference type="OrthoDB" id="49605at2759"/>
<gene>
    <name evidence="2" type="ORF">LAFE_0G12508G</name>
</gene>
<protein>
    <submittedName>
        <fullName evidence="2">LAFE_0G12508g1_1</fullName>
    </submittedName>
</protein>
<dbReference type="PANTHER" id="PTHR46622">
    <property type="entry name" value="DNA-DEPENDENT METALLOPROTEASE WSS1"/>
    <property type="match status" value="1"/>
</dbReference>
<accession>A0A1G4MI31</accession>
<proteinExistence type="predicted"/>